<keyword evidence="1" id="KW-1133">Transmembrane helix</keyword>
<evidence type="ECO:0000256" key="1">
    <source>
        <dbReference type="SAM" id="Phobius"/>
    </source>
</evidence>
<reference evidence="2 3" key="1">
    <citation type="submission" date="2019-08" db="EMBL/GenBank/DDBJ databases">
        <title>Whole genome of Aphis craccivora.</title>
        <authorList>
            <person name="Voronova N.V."/>
            <person name="Shulinski R.S."/>
            <person name="Bandarenka Y.V."/>
            <person name="Zhorov D.G."/>
            <person name="Warner D."/>
        </authorList>
    </citation>
    <scope>NUCLEOTIDE SEQUENCE [LARGE SCALE GENOMIC DNA]</scope>
    <source>
        <strain evidence="2">180601</strain>
        <tissue evidence="2">Whole Body</tissue>
    </source>
</reference>
<evidence type="ECO:0000313" key="2">
    <source>
        <dbReference type="EMBL" id="KAF0751689.1"/>
    </source>
</evidence>
<dbReference type="AlphaFoldDB" id="A0A6G0Y9P6"/>
<dbReference type="EMBL" id="VUJU01005293">
    <property type="protein sequence ID" value="KAF0751689.1"/>
    <property type="molecule type" value="Genomic_DNA"/>
</dbReference>
<comment type="caution">
    <text evidence="2">The sequence shown here is derived from an EMBL/GenBank/DDBJ whole genome shotgun (WGS) entry which is preliminary data.</text>
</comment>
<name>A0A6G0Y9P6_APHCR</name>
<dbReference type="Proteomes" id="UP000478052">
    <property type="component" value="Unassembled WGS sequence"/>
</dbReference>
<feature type="transmembrane region" description="Helical" evidence="1">
    <location>
        <begin position="117"/>
        <end position="139"/>
    </location>
</feature>
<proteinExistence type="predicted"/>
<protein>
    <submittedName>
        <fullName evidence="2">FLYWCH-type domain-containing protein</fullName>
    </submittedName>
</protein>
<gene>
    <name evidence="2" type="ORF">FWK35_00033980</name>
</gene>
<sequence>MENELIISTMLSEKGEILKVVNDFKFGITKIIQMEILDGDAEDFIRVRASNLIHNHDKIEVNILNRQKFSNSLKRKAITGVSERPSKLFRTQLKEEYVPTLTLTDSMLCLSLHRSAAATHLPVAFSLALAIIAFIIIIINTRCLGVRRRDRPPTVCGLKDATLPYRCIATGTRRCRIVAPLRDCDVVVRCAGSFLGSMNRSCGCSCLTAVLTRRAAASHSRWTEVSHYYHYYHDKENSSWISMCVLHFSHFCLLILTPGPEPAKPPIVRIVNGYVFVRIPRKRETARLYHDNLTSSKADIVKKTHPAAPITKYSSYKTRKPNTEWKT</sequence>
<accession>A0A6G0Y9P6</accession>
<organism evidence="2 3">
    <name type="scientific">Aphis craccivora</name>
    <name type="common">Cowpea aphid</name>
    <dbReference type="NCBI Taxonomy" id="307492"/>
    <lineage>
        <taxon>Eukaryota</taxon>
        <taxon>Metazoa</taxon>
        <taxon>Ecdysozoa</taxon>
        <taxon>Arthropoda</taxon>
        <taxon>Hexapoda</taxon>
        <taxon>Insecta</taxon>
        <taxon>Pterygota</taxon>
        <taxon>Neoptera</taxon>
        <taxon>Paraneoptera</taxon>
        <taxon>Hemiptera</taxon>
        <taxon>Sternorrhyncha</taxon>
        <taxon>Aphidomorpha</taxon>
        <taxon>Aphidoidea</taxon>
        <taxon>Aphididae</taxon>
        <taxon>Aphidini</taxon>
        <taxon>Aphis</taxon>
        <taxon>Aphis</taxon>
    </lineage>
</organism>
<dbReference type="OrthoDB" id="6627290at2759"/>
<keyword evidence="3" id="KW-1185">Reference proteome</keyword>
<keyword evidence="1" id="KW-0812">Transmembrane</keyword>
<keyword evidence="1" id="KW-0472">Membrane</keyword>
<evidence type="ECO:0000313" key="3">
    <source>
        <dbReference type="Proteomes" id="UP000478052"/>
    </source>
</evidence>